<protein>
    <recommendedName>
        <fullName evidence="2">PASTA domain-containing protein</fullName>
    </recommendedName>
</protein>
<feature type="domain" description="PASTA" evidence="2">
    <location>
        <begin position="168"/>
        <end position="244"/>
    </location>
</feature>
<name>A0A8J3Q291_9ACTN</name>
<evidence type="ECO:0000313" key="3">
    <source>
        <dbReference type="EMBL" id="GIH02132.1"/>
    </source>
</evidence>
<dbReference type="AlphaFoldDB" id="A0A8J3Q291"/>
<dbReference type="PROSITE" id="PS51178">
    <property type="entry name" value="PASTA"/>
    <property type="match status" value="1"/>
</dbReference>
<gene>
    <name evidence="3" type="ORF">Rhe02_01990</name>
</gene>
<dbReference type="CDD" id="cd06577">
    <property type="entry name" value="PASTA_pknB"/>
    <property type="match status" value="1"/>
</dbReference>
<comment type="caution">
    <text evidence="3">The sequence shown here is derived from an EMBL/GenBank/DDBJ whole genome shotgun (WGS) entry which is preliminary data.</text>
</comment>
<dbReference type="InterPro" id="IPR005543">
    <property type="entry name" value="PASTA_dom"/>
</dbReference>
<accession>A0A8J3Q291</accession>
<sequence length="353" mass="38085">MSTKWVVTTATERVTLDNTRSAEITFTVTNQAERSARALFDIRTGTGVDTSWFAIDDPQRLVRPAASVPYLVRIAVPAQVAPGSYDFEARVCPPDAAPEENFVLSRRVLLEVPAPPAPPKRKWPWWLIAIAAAILALVIGVITWLAWPTAQAPQALPSPTPSVSPAVAAEYVPVPKVIGLSLPDALTSLQKAGFTQGTTVYRFEPGSPNLVTRQGMPPGTLAVKGSRMDMEIFIPTTKPTILSPKAGSNVTPNSMPLVTWSAAQPTVSRWLVTVQPERCSKTAAGTETCSGGPLLPAQLVGAREHMPPLPTLSYVDTTKAGWRHNGFITIYVQPVDDIGLWGEPASIRLYLEH</sequence>
<keyword evidence="1" id="KW-1133">Transmembrane helix</keyword>
<feature type="transmembrane region" description="Helical" evidence="1">
    <location>
        <begin position="125"/>
        <end position="147"/>
    </location>
</feature>
<keyword evidence="1" id="KW-0812">Transmembrane</keyword>
<evidence type="ECO:0000256" key="1">
    <source>
        <dbReference type="SAM" id="Phobius"/>
    </source>
</evidence>
<dbReference type="EMBL" id="BONY01000001">
    <property type="protein sequence ID" value="GIH02132.1"/>
    <property type="molecule type" value="Genomic_DNA"/>
</dbReference>
<keyword evidence="1" id="KW-0472">Membrane</keyword>
<evidence type="ECO:0000313" key="4">
    <source>
        <dbReference type="Proteomes" id="UP000612899"/>
    </source>
</evidence>
<keyword evidence="4" id="KW-1185">Reference proteome</keyword>
<reference evidence="3" key="1">
    <citation type="submission" date="2021-01" db="EMBL/GenBank/DDBJ databases">
        <title>Whole genome shotgun sequence of Rhizocola hellebori NBRC 109834.</title>
        <authorList>
            <person name="Komaki H."/>
            <person name="Tamura T."/>
        </authorList>
    </citation>
    <scope>NUCLEOTIDE SEQUENCE</scope>
    <source>
        <strain evidence="3">NBRC 109834</strain>
    </source>
</reference>
<dbReference type="Gene3D" id="3.30.10.20">
    <property type="match status" value="1"/>
</dbReference>
<organism evidence="3 4">
    <name type="scientific">Rhizocola hellebori</name>
    <dbReference type="NCBI Taxonomy" id="1392758"/>
    <lineage>
        <taxon>Bacteria</taxon>
        <taxon>Bacillati</taxon>
        <taxon>Actinomycetota</taxon>
        <taxon>Actinomycetes</taxon>
        <taxon>Micromonosporales</taxon>
        <taxon>Micromonosporaceae</taxon>
        <taxon>Rhizocola</taxon>
    </lineage>
</organism>
<evidence type="ECO:0000259" key="2">
    <source>
        <dbReference type="PROSITE" id="PS51178"/>
    </source>
</evidence>
<dbReference type="RefSeq" id="WP_203906067.1">
    <property type="nucleotide sequence ID" value="NZ_BONY01000001.1"/>
</dbReference>
<dbReference type="Proteomes" id="UP000612899">
    <property type="component" value="Unassembled WGS sequence"/>
</dbReference>
<proteinExistence type="predicted"/>